<evidence type="ECO:0000256" key="4">
    <source>
        <dbReference type="PROSITE-ProRule" id="PRU00433"/>
    </source>
</evidence>
<name>A0A2N6CUN5_9GAMM</name>
<gene>
    <name evidence="6" type="primary">soxX</name>
    <name evidence="6" type="ORF">C0630_14740</name>
</gene>
<dbReference type="EMBL" id="PKUN01000023">
    <property type="protein sequence ID" value="PLX60877.1"/>
    <property type="molecule type" value="Genomic_DNA"/>
</dbReference>
<dbReference type="InterPro" id="IPR036909">
    <property type="entry name" value="Cyt_c-like_dom_sf"/>
</dbReference>
<evidence type="ECO:0000256" key="2">
    <source>
        <dbReference type="ARBA" id="ARBA00022723"/>
    </source>
</evidence>
<dbReference type="STRING" id="1111735.GCA_000428045_02065"/>
<accession>A0A2N6CUN5</accession>
<evidence type="ECO:0000256" key="3">
    <source>
        <dbReference type="ARBA" id="ARBA00023004"/>
    </source>
</evidence>
<keyword evidence="1 4" id="KW-0349">Heme</keyword>
<dbReference type="InterPro" id="IPR030999">
    <property type="entry name" value="Thiosulf_SoxX"/>
</dbReference>
<sequence>MKFPCLSYSLSCGEIPVRKPVKKPLSGELSGNSEEGRNIAFTKTRGNCLACHRMKGGTQPGSRGPDLTSYGNLGRSDAETFALVYDMRWRSPDTLMPPMGTNEILTEQEIRDVVAFLQSSK</sequence>
<evidence type="ECO:0000313" key="6">
    <source>
        <dbReference type="EMBL" id="PLX60877.1"/>
    </source>
</evidence>
<keyword evidence="2 4" id="KW-0479">Metal-binding</keyword>
<evidence type="ECO:0000256" key="1">
    <source>
        <dbReference type="ARBA" id="ARBA00022617"/>
    </source>
</evidence>
<dbReference type="AlphaFoldDB" id="A0A2N6CUN5"/>
<keyword evidence="3 4" id="KW-0408">Iron</keyword>
<evidence type="ECO:0000313" key="7">
    <source>
        <dbReference type="Proteomes" id="UP000235015"/>
    </source>
</evidence>
<proteinExistence type="predicted"/>
<evidence type="ECO:0000259" key="5">
    <source>
        <dbReference type="PROSITE" id="PS51007"/>
    </source>
</evidence>
<dbReference type="PROSITE" id="PS51007">
    <property type="entry name" value="CYTC"/>
    <property type="match status" value="1"/>
</dbReference>
<reference evidence="6 7" key="1">
    <citation type="submission" date="2017-11" db="EMBL/GenBank/DDBJ databases">
        <title>Genome-resolved metagenomics identifies genetic mobility, metabolic interactions, and unexpected diversity in perchlorate-reducing communities.</title>
        <authorList>
            <person name="Barnum T.P."/>
            <person name="Figueroa I.A."/>
            <person name="Carlstrom C.I."/>
            <person name="Lucas L.N."/>
            <person name="Engelbrektson A.L."/>
            <person name="Coates J.D."/>
        </authorList>
    </citation>
    <scope>NUCLEOTIDE SEQUENCE [LARGE SCALE GENOMIC DNA]</scope>
    <source>
        <strain evidence="6">BM301</strain>
    </source>
</reference>
<feature type="domain" description="Cytochrome c" evidence="5">
    <location>
        <begin position="31"/>
        <end position="121"/>
    </location>
</feature>
<dbReference type="InterPro" id="IPR009056">
    <property type="entry name" value="Cyt_c-like_dom"/>
</dbReference>
<dbReference type="Proteomes" id="UP000235015">
    <property type="component" value="Unassembled WGS sequence"/>
</dbReference>
<protein>
    <submittedName>
        <fullName evidence="6">Sulfur oxidation c-type cytochrome SoxX</fullName>
    </submittedName>
</protein>
<dbReference type="GO" id="GO:0009055">
    <property type="term" value="F:electron transfer activity"/>
    <property type="evidence" value="ECO:0007669"/>
    <property type="project" value="InterPro"/>
</dbReference>
<dbReference type="GO" id="GO:0020037">
    <property type="term" value="F:heme binding"/>
    <property type="evidence" value="ECO:0007669"/>
    <property type="project" value="InterPro"/>
</dbReference>
<dbReference type="SUPFAM" id="SSF46626">
    <property type="entry name" value="Cytochrome c"/>
    <property type="match status" value="1"/>
</dbReference>
<comment type="caution">
    <text evidence="6">The sequence shown here is derived from an EMBL/GenBank/DDBJ whole genome shotgun (WGS) entry which is preliminary data.</text>
</comment>
<dbReference type="GO" id="GO:0046872">
    <property type="term" value="F:metal ion binding"/>
    <property type="evidence" value="ECO:0007669"/>
    <property type="project" value="UniProtKB-KW"/>
</dbReference>
<dbReference type="Gene3D" id="1.10.760.10">
    <property type="entry name" value="Cytochrome c-like domain"/>
    <property type="match status" value="1"/>
</dbReference>
<dbReference type="Pfam" id="PF00034">
    <property type="entry name" value="Cytochrom_C"/>
    <property type="match status" value="1"/>
</dbReference>
<dbReference type="NCBIfam" id="TIGR04485">
    <property type="entry name" value="thiosulf_SoxX"/>
    <property type="match status" value="1"/>
</dbReference>
<organism evidence="6 7">
    <name type="scientific">Sedimenticola selenatireducens</name>
    <dbReference type="NCBI Taxonomy" id="191960"/>
    <lineage>
        <taxon>Bacteria</taxon>
        <taxon>Pseudomonadati</taxon>
        <taxon>Pseudomonadota</taxon>
        <taxon>Gammaproteobacteria</taxon>
        <taxon>Chromatiales</taxon>
        <taxon>Sedimenticolaceae</taxon>
        <taxon>Sedimenticola</taxon>
    </lineage>
</organism>